<organism evidence="6 7">
    <name type="scientific">Rhodoblastus acidophilus</name>
    <name type="common">Rhodopseudomonas acidophila</name>
    <dbReference type="NCBI Taxonomy" id="1074"/>
    <lineage>
        <taxon>Bacteria</taxon>
        <taxon>Pseudomonadati</taxon>
        <taxon>Pseudomonadota</taxon>
        <taxon>Alphaproteobacteria</taxon>
        <taxon>Hyphomicrobiales</taxon>
        <taxon>Rhodoblastaceae</taxon>
        <taxon>Rhodoblastus</taxon>
    </lineage>
</organism>
<evidence type="ECO:0000256" key="3">
    <source>
        <dbReference type="ARBA" id="ARBA00022989"/>
    </source>
</evidence>
<dbReference type="Proteomes" id="UP000439113">
    <property type="component" value="Unassembled WGS sequence"/>
</dbReference>
<keyword evidence="4 5" id="KW-0472">Membrane</keyword>
<feature type="transmembrane region" description="Helical" evidence="5">
    <location>
        <begin position="63"/>
        <end position="83"/>
    </location>
</feature>
<evidence type="ECO:0000256" key="1">
    <source>
        <dbReference type="ARBA" id="ARBA00022475"/>
    </source>
</evidence>
<dbReference type="SUPFAM" id="SSF81343">
    <property type="entry name" value="Fumarate reductase respiratory complex transmembrane subunits"/>
    <property type="match status" value="1"/>
</dbReference>
<feature type="transmembrane region" description="Helical" evidence="5">
    <location>
        <begin position="16"/>
        <end position="43"/>
    </location>
</feature>
<gene>
    <name evidence="6" type="primary">frdD</name>
    <name evidence="6" type="ORF">GJ654_01405</name>
</gene>
<dbReference type="NCBIfam" id="NF003977">
    <property type="entry name" value="PRK05470.1-1"/>
    <property type="match status" value="1"/>
</dbReference>
<evidence type="ECO:0000256" key="4">
    <source>
        <dbReference type="ARBA" id="ARBA00023136"/>
    </source>
</evidence>
<dbReference type="Pfam" id="PF02313">
    <property type="entry name" value="Fumarate_red_D"/>
    <property type="match status" value="1"/>
</dbReference>
<name>A0A6N8DLK8_RHOAC</name>
<proteinExistence type="inferred from homology"/>
<keyword evidence="3 5" id="KW-1133">Transmembrane helix</keyword>
<evidence type="ECO:0000313" key="7">
    <source>
        <dbReference type="Proteomes" id="UP000439113"/>
    </source>
</evidence>
<feature type="transmembrane region" description="Helical" evidence="5">
    <location>
        <begin position="104"/>
        <end position="124"/>
    </location>
</feature>
<evidence type="ECO:0000313" key="6">
    <source>
        <dbReference type="EMBL" id="MTV29644.1"/>
    </source>
</evidence>
<keyword evidence="1" id="KW-1003">Cell membrane</keyword>
<evidence type="ECO:0000256" key="5">
    <source>
        <dbReference type="SAM" id="Phobius"/>
    </source>
</evidence>
<dbReference type="RefSeq" id="WP_155444302.1">
    <property type="nucleotide sequence ID" value="NZ_JAOQNR010000001.1"/>
</dbReference>
<dbReference type="Gene3D" id="1.20.1300.10">
    <property type="entry name" value="Fumarate reductase/succinate dehydrogenase, transmembrane subunit"/>
    <property type="match status" value="1"/>
</dbReference>
<dbReference type="GO" id="GO:0016020">
    <property type="term" value="C:membrane"/>
    <property type="evidence" value="ECO:0007669"/>
    <property type="project" value="InterPro"/>
</dbReference>
<protein>
    <submittedName>
        <fullName evidence="6">Fumarate reductase subunit FrdD</fullName>
    </submittedName>
</protein>
<accession>A0A6N8DLK8</accession>
<dbReference type="GO" id="GO:0006106">
    <property type="term" value="P:fumarate metabolic process"/>
    <property type="evidence" value="ECO:0007669"/>
    <property type="project" value="InterPro"/>
</dbReference>
<dbReference type="EMBL" id="WNKS01000001">
    <property type="protein sequence ID" value="MTV29644.1"/>
    <property type="molecule type" value="Genomic_DNA"/>
</dbReference>
<dbReference type="OrthoDB" id="9804636at2"/>
<evidence type="ECO:0000256" key="2">
    <source>
        <dbReference type="ARBA" id="ARBA00022692"/>
    </source>
</evidence>
<dbReference type="InterPro" id="IPR034804">
    <property type="entry name" value="SQR/QFR_C/D"/>
</dbReference>
<sequence length="126" mass="13384">MTFSTREIQKRSISPIFWLLFGAGGMLSALFGPALILITGILAPTGTGLPENFLSYDAALAFARNPLGKLVLLALIALFFWHGAERVFLTLKDMKAGSSLVLKLGTYGVAALVSVATILLLLAIGF</sequence>
<dbReference type="InterPro" id="IPR003418">
    <property type="entry name" value="Fumarate_red_D"/>
</dbReference>
<keyword evidence="2 5" id="KW-0812">Transmembrane</keyword>
<reference evidence="6 7" key="1">
    <citation type="submission" date="2019-11" db="EMBL/GenBank/DDBJ databases">
        <title>Whole-genome sequence of a Rhodoblastus acidophilus DSM 142.</title>
        <authorList>
            <person name="Kyndt J.A."/>
            <person name="Meyer T.E."/>
        </authorList>
    </citation>
    <scope>NUCLEOTIDE SEQUENCE [LARGE SCALE GENOMIC DNA]</scope>
    <source>
        <strain evidence="6 7">DSM 142</strain>
    </source>
</reference>
<dbReference type="AlphaFoldDB" id="A0A6N8DLK8"/>
<comment type="caution">
    <text evidence="6">The sequence shown here is derived from an EMBL/GenBank/DDBJ whole genome shotgun (WGS) entry which is preliminary data.</text>
</comment>
<dbReference type="HAMAP" id="MF_00709">
    <property type="entry name" value="Fumarate_red_D"/>
    <property type="match status" value="1"/>
</dbReference>